<accession>A0A8J7FRF3</accession>
<organism evidence="1 2">
    <name type="scientific">Chitinilyticum piscinae</name>
    <dbReference type="NCBI Taxonomy" id="2866724"/>
    <lineage>
        <taxon>Bacteria</taxon>
        <taxon>Pseudomonadati</taxon>
        <taxon>Pseudomonadota</taxon>
        <taxon>Betaproteobacteria</taxon>
        <taxon>Neisseriales</taxon>
        <taxon>Chitinibacteraceae</taxon>
        <taxon>Chitinilyticum</taxon>
    </lineage>
</organism>
<dbReference type="PANTHER" id="PTHR18964">
    <property type="entry name" value="ROK (REPRESSOR, ORF, KINASE) FAMILY"/>
    <property type="match status" value="1"/>
</dbReference>
<dbReference type="AlphaFoldDB" id="A0A8J7FRF3"/>
<evidence type="ECO:0000313" key="2">
    <source>
        <dbReference type="Proteomes" id="UP000604481"/>
    </source>
</evidence>
<comment type="caution">
    <text evidence="1">The sequence shown here is derived from an EMBL/GenBank/DDBJ whole genome shotgun (WGS) entry which is preliminary data.</text>
</comment>
<dbReference type="Pfam" id="PF00480">
    <property type="entry name" value="ROK"/>
    <property type="match status" value="1"/>
</dbReference>
<dbReference type="RefSeq" id="WP_194116009.1">
    <property type="nucleotide sequence ID" value="NZ_JADFUA010000004.1"/>
</dbReference>
<gene>
    <name evidence="1" type="ORF">INR99_08985</name>
</gene>
<dbReference type="SUPFAM" id="SSF53067">
    <property type="entry name" value="Actin-like ATPase domain"/>
    <property type="match status" value="1"/>
</dbReference>
<sequence length="290" mass="30239">MRQLLALDVGGTQLKYGIVQEDGLVLEAHVADTQGKDGAEAVIARMIAALASLRPAQQPIGIAVSSLGLIAPQGGTILGAAEAIPGYAGIALGERLASHFGLPVTVENDVNCVALAEGWVGAAAGVRNYLAVAIGTGIGGGIVINGQLYRGHKAAAGEWGYMHIDNRCWEDHASMRGLVNLVSVRTGQQLDGRQIFAARDAGDVMIAALVSEWLDLLAAGIANLIYVLNPERVVIGGGIANRPQFQSELDAALLPRLQPDFRTMSRVVLANAGNHAGMIGAVRNWLQSCA</sequence>
<reference evidence="1 2" key="1">
    <citation type="submission" date="2020-10" db="EMBL/GenBank/DDBJ databases">
        <title>The genome sequence of Chitinilyticum litopenaei 4Y14.</title>
        <authorList>
            <person name="Liu Y."/>
        </authorList>
    </citation>
    <scope>NUCLEOTIDE SEQUENCE [LARGE SCALE GENOMIC DNA]</scope>
    <source>
        <strain evidence="1 2">4Y14</strain>
    </source>
</reference>
<dbReference type="PANTHER" id="PTHR18964:SF165">
    <property type="entry name" value="BETA-GLUCOSIDE KINASE"/>
    <property type="match status" value="1"/>
</dbReference>
<dbReference type="Gene3D" id="3.30.420.40">
    <property type="match status" value="2"/>
</dbReference>
<dbReference type="Proteomes" id="UP000604481">
    <property type="component" value="Unassembled WGS sequence"/>
</dbReference>
<dbReference type="EMBL" id="JADFUA010000004">
    <property type="protein sequence ID" value="MBE9609486.1"/>
    <property type="molecule type" value="Genomic_DNA"/>
</dbReference>
<keyword evidence="2" id="KW-1185">Reference proteome</keyword>
<evidence type="ECO:0000313" key="1">
    <source>
        <dbReference type="EMBL" id="MBE9609486.1"/>
    </source>
</evidence>
<dbReference type="InterPro" id="IPR043129">
    <property type="entry name" value="ATPase_NBD"/>
</dbReference>
<protein>
    <submittedName>
        <fullName evidence="1">ROK family protein</fullName>
    </submittedName>
</protein>
<proteinExistence type="predicted"/>
<name>A0A8J7FRF3_9NEIS</name>
<dbReference type="InterPro" id="IPR000600">
    <property type="entry name" value="ROK"/>
</dbReference>